<keyword evidence="3" id="KW-1003">Cell membrane</keyword>
<dbReference type="EMBL" id="JOTM01000007">
    <property type="protein sequence ID" value="KEK24424.1"/>
    <property type="molecule type" value="Genomic_DNA"/>
</dbReference>
<evidence type="ECO:0000256" key="4">
    <source>
        <dbReference type="ARBA" id="ARBA00022692"/>
    </source>
</evidence>
<dbReference type="Gene3D" id="1.10.3730.20">
    <property type="match status" value="1"/>
</dbReference>
<keyword evidence="2" id="KW-0813">Transport</keyword>
<dbReference type="PANTHER" id="PTHR30561">
    <property type="entry name" value="SMR FAMILY PROTON-DEPENDENT DRUG EFFLUX TRANSPORTER SUGE"/>
    <property type="match status" value="1"/>
</dbReference>
<feature type="transmembrane region" description="Helical" evidence="8">
    <location>
        <begin position="58"/>
        <end position="79"/>
    </location>
</feature>
<keyword evidence="6 8" id="KW-0472">Membrane</keyword>
<evidence type="ECO:0000313" key="10">
    <source>
        <dbReference type="Proteomes" id="UP000027778"/>
    </source>
</evidence>
<comment type="subcellular location">
    <subcellularLocation>
        <location evidence="1 7">Cell membrane</location>
        <topology evidence="1 7">Multi-pass membrane protein</topology>
    </subcellularLocation>
</comment>
<evidence type="ECO:0000256" key="7">
    <source>
        <dbReference type="RuleBase" id="RU003942"/>
    </source>
</evidence>
<name>A0A073KAZ7_9BACI</name>
<evidence type="ECO:0000256" key="5">
    <source>
        <dbReference type="ARBA" id="ARBA00022989"/>
    </source>
</evidence>
<dbReference type="InterPro" id="IPR037185">
    <property type="entry name" value="EmrE-like"/>
</dbReference>
<dbReference type="eggNOG" id="COG2076">
    <property type="taxonomic scope" value="Bacteria"/>
</dbReference>
<keyword evidence="4 7" id="KW-0812">Transmembrane</keyword>
<protein>
    <submittedName>
        <fullName evidence="9">DNA mismatch repair protein MutS</fullName>
    </submittedName>
</protein>
<dbReference type="GO" id="GO:0022857">
    <property type="term" value="F:transmembrane transporter activity"/>
    <property type="evidence" value="ECO:0007669"/>
    <property type="project" value="InterPro"/>
</dbReference>
<keyword evidence="5 8" id="KW-1133">Transmembrane helix</keyword>
<dbReference type="InterPro" id="IPR045324">
    <property type="entry name" value="Small_multidrug_res"/>
</dbReference>
<dbReference type="InterPro" id="IPR000390">
    <property type="entry name" value="Small_drug/metabolite_transptr"/>
</dbReference>
<dbReference type="OrthoDB" id="21828at2"/>
<feature type="transmembrane region" description="Helical" evidence="8">
    <location>
        <begin position="85"/>
        <end position="103"/>
    </location>
</feature>
<dbReference type="RefSeq" id="WP_033674506.1">
    <property type="nucleotide sequence ID" value="NZ_JOTM01000007.1"/>
</dbReference>
<dbReference type="FunFam" id="1.10.3730.20:FF:000001">
    <property type="entry name" value="Quaternary ammonium compound resistance transporter SugE"/>
    <property type="match status" value="1"/>
</dbReference>
<dbReference type="Proteomes" id="UP000027778">
    <property type="component" value="Unassembled WGS sequence"/>
</dbReference>
<comment type="similarity">
    <text evidence="7">Belongs to the drug/metabolite transporter (DMT) superfamily. Small multidrug resistance (SMR) (TC 2.A.7.1) family.</text>
</comment>
<organism evidence="9 10">
    <name type="scientific">Bacillus gaemokensis</name>
    <dbReference type="NCBI Taxonomy" id="574375"/>
    <lineage>
        <taxon>Bacteria</taxon>
        <taxon>Bacillati</taxon>
        <taxon>Bacillota</taxon>
        <taxon>Bacilli</taxon>
        <taxon>Bacillales</taxon>
        <taxon>Bacillaceae</taxon>
        <taxon>Bacillus</taxon>
        <taxon>Bacillus cereus group</taxon>
    </lineage>
</organism>
<gene>
    <name evidence="9" type="ORF">BAGA_27175</name>
</gene>
<dbReference type="GO" id="GO:0005886">
    <property type="term" value="C:plasma membrane"/>
    <property type="evidence" value="ECO:0007669"/>
    <property type="project" value="UniProtKB-SubCell"/>
</dbReference>
<comment type="caution">
    <text evidence="9">The sequence shown here is derived from an EMBL/GenBank/DDBJ whole genome shotgun (WGS) entry which is preliminary data.</text>
</comment>
<dbReference type="AlphaFoldDB" id="A0A073KAZ7"/>
<evidence type="ECO:0000256" key="2">
    <source>
        <dbReference type="ARBA" id="ARBA00022448"/>
    </source>
</evidence>
<dbReference type="STRING" id="574375.AZF08_18895"/>
<feature type="transmembrane region" description="Helical" evidence="8">
    <location>
        <begin position="30"/>
        <end position="51"/>
    </location>
</feature>
<evidence type="ECO:0000313" key="9">
    <source>
        <dbReference type="EMBL" id="KEK24424.1"/>
    </source>
</evidence>
<evidence type="ECO:0000256" key="8">
    <source>
        <dbReference type="SAM" id="Phobius"/>
    </source>
</evidence>
<evidence type="ECO:0000256" key="1">
    <source>
        <dbReference type="ARBA" id="ARBA00004651"/>
    </source>
</evidence>
<dbReference type="PANTHER" id="PTHR30561:SF1">
    <property type="entry name" value="MULTIDRUG TRANSPORTER EMRE"/>
    <property type="match status" value="1"/>
</dbReference>
<reference evidence="9 10" key="1">
    <citation type="submission" date="2014-06" db="EMBL/GenBank/DDBJ databases">
        <title>Draft genome sequence of Bacillus gaemokensis JCM 15801 (MCCC 1A00707).</title>
        <authorList>
            <person name="Lai Q."/>
            <person name="Liu Y."/>
            <person name="Shao Z."/>
        </authorList>
    </citation>
    <scope>NUCLEOTIDE SEQUENCE [LARGE SCALE GENOMIC DNA]</scope>
    <source>
        <strain evidence="9 10">JCM 15801</strain>
    </source>
</reference>
<sequence length="107" mass="11799">MVYWLLLLVTIVFEVAGTVAMKLSNGLTKLVPSVLIFVFYGICFSVFAIVVKKIHLSIAYAIWSGLGTLFITVISVYFFKEHISLFQAFCILFIVLGVIGLKVSSAS</sequence>
<dbReference type="Pfam" id="PF00893">
    <property type="entry name" value="Multi_Drug_Res"/>
    <property type="match status" value="1"/>
</dbReference>
<evidence type="ECO:0000256" key="3">
    <source>
        <dbReference type="ARBA" id="ARBA00022475"/>
    </source>
</evidence>
<keyword evidence="10" id="KW-1185">Reference proteome</keyword>
<evidence type="ECO:0000256" key="6">
    <source>
        <dbReference type="ARBA" id="ARBA00023136"/>
    </source>
</evidence>
<dbReference type="SUPFAM" id="SSF103481">
    <property type="entry name" value="Multidrug resistance efflux transporter EmrE"/>
    <property type="match status" value="1"/>
</dbReference>
<accession>A0A073KAZ7</accession>
<proteinExistence type="inferred from homology"/>